<evidence type="ECO:0000256" key="3">
    <source>
        <dbReference type="ARBA" id="ARBA00022801"/>
    </source>
</evidence>
<dbReference type="GO" id="GO:0006508">
    <property type="term" value="P:proteolysis"/>
    <property type="evidence" value="ECO:0007669"/>
    <property type="project" value="UniProtKB-KW"/>
</dbReference>
<dbReference type="InterPro" id="IPR011249">
    <property type="entry name" value="Metalloenz_LuxS/M16"/>
</dbReference>
<evidence type="ECO:0000256" key="2">
    <source>
        <dbReference type="ARBA" id="ARBA00022670"/>
    </source>
</evidence>
<dbReference type="Gene3D" id="3.30.830.10">
    <property type="entry name" value="Metalloenzyme, LuxS/M16 peptidase-like"/>
    <property type="match status" value="1"/>
</dbReference>
<evidence type="ECO:0000313" key="7">
    <source>
        <dbReference type="EMBL" id="SVD31096.1"/>
    </source>
</evidence>
<dbReference type="GO" id="GO:0008237">
    <property type="term" value="F:metallopeptidase activity"/>
    <property type="evidence" value="ECO:0007669"/>
    <property type="project" value="UniProtKB-KW"/>
</dbReference>
<dbReference type="PANTHER" id="PTHR43690">
    <property type="entry name" value="NARDILYSIN"/>
    <property type="match status" value="1"/>
</dbReference>
<proteinExistence type="inferred from homology"/>
<dbReference type="PANTHER" id="PTHR43690:SF35">
    <property type="entry name" value="NON-CATALYTIC MEMBER OF PEPTIDASE SUBFAMILY M16B-RELATED"/>
    <property type="match status" value="1"/>
</dbReference>
<feature type="domain" description="Peptidase M16 N-terminal" evidence="6">
    <location>
        <begin position="42"/>
        <end position="166"/>
    </location>
</feature>
<evidence type="ECO:0000256" key="1">
    <source>
        <dbReference type="ARBA" id="ARBA00007261"/>
    </source>
</evidence>
<comment type="similarity">
    <text evidence="1">Belongs to the peptidase M16 family.</text>
</comment>
<dbReference type="EMBL" id="UINC01142639">
    <property type="protein sequence ID" value="SVD31096.1"/>
    <property type="molecule type" value="Genomic_DNA"/>
</dbReference>
<feature type="non-terminal residue" evidence="7">
    <location>
        <position position="193"/>
    </location>
</feature>
<dbReference type="AlphaFoldDB" id="A0A382U9Y0"/>
<gene>
    <name evidence="7" type="ORF">METZ01_LOCUS383950</name>
</gene>
<keyword evidence="2" id="KW-0645">Protease</keyword>
<reference evidence="7" key="1">
    <citation type="submission" date="2018-05" db="EMBL/GenBank/DDBJ databases">
        <authorList>
            <person name="Lanie J.A."/>
            <person name="Ng W.-L."/>
            <person name="Kazmierczak K.M."/>
            <person name="Andrzejewski T.M."/>
            <person name="Davidsen T.M."/>
            <person name="Wayne K.J."/>
            <person name="Tettelin H."/>
            <person name="Glass J.I."/>
            <person name="Rusch D."/>
            <person name="Podicherti R."/>
            <person name="Tsui H.-C.T."/>
            <person name="Winkler M.E."/>
        </authorList>
    </citation>
    <scope>NUCLEOTIDE SEQUENCE</scope>
</reference>
<evidence type="ECO:0000256" key="5">
    <source>
        <dbReference type="ARBA" id="ARBA00023049"/>
    </source>
</evidence>
<sequence length="193" mass="21982">MLRKIRLLLLPLAILIVGCSSKPSTPFTIDYEKYTLDNGLEVILHKDRSDPIVGVAIQYHVGSNREVPGRTGFAHLFEHMLFQESQHVGQDQFFKKIQNAGGTLNGGTNKDGTVYFEVVPKNALEMVLWLESDRMGWLLPTVTQAAFENQQEVVQNEKRQRVDNRPYGHNNYAVIKNLYPADHPYNWTTIGEL</sequence>
<evidence type="ECO:0000259" key="6">
    <source>
        <dbReference type="Pfam" id="PF00675"/>
    </source>
</evidence>
<evidence type="ECO:0000256" key="4">
    <source>
        <dbReference type="ARBA" id="ARBA00022833"/>
    </source>
</evidence>
<dbReference type="PROSITE" id="PS51257">
    <property type="entry name" value="PROKAR_LIPOPROTEIN"/>
    <property type="match status" value="1"/>
</dbReference>
<keyword evidence="3" id="KW-0378">Hydrolase</keyword>
<dbReference type="Pfam" id="PF00675">
    <property type="entry name" value="Peptidase_M16"/>
    <property type="match status" value="1"/>
</dbReference>
<dbReference type="GO" id="GO:0046872">
    <property type="term" value="F:metal ion binding"/>
    <property type="evidence" value="ECO:0007669"/>
    <property type="project" value="InterPro"/>
</dbReference>
<accession>A0A382U9Y0</accession>
<dbReference type="SUPFAM" id="SSF63411">
    <property type="entry name" value="LuxS/MPP-like metallohydrolase"/>
    <property type="match status" value="1"/>
</dbReference>
<name>A0A382U9Y0_9ZZZZ</name>
<protein>
    <recommendedName>
        <fullName evidence="6">Peptidase M16 N-terminal domain-containing protein</fullName>
    </recommendedName>
</protein>
<keyword evidence="4" id="KW-0862">Zinc</keyword>
<dbReference type="InterPro" id="IPR011765">
    <property type="entry name" value="Pept_M16_N"/>
</dbReference>
<dbReference type="InterPro" id="IPR050626">
    <property type="entry name" value="Peptidase_M16"/>
</dbReference>
<organism evidence="7">
    <name type="scientific">marine metagenome</name>
    <dbReference type="NCBI Taxonomy" id="408172"/>
    <lineage>
        <taxon>unclassified sequences</taxon>
        <taxon>metagenomes</taxon>
        <taxon>ecological metagenomes</taxon>
    </lineage>
</organism>
<keyword evidence="5" id="KW-0482">Metalloprotease</keyword>